<dbReference type="EMBL" id="CP027665">
    <property type="protein sequence ID" value="AVO36590.1"/>
    <property type="molecule type" value="Genomic_DNA"/>
</dbReference>
<dbReference type="RefSeq" id="WP_106470905.1">
    <property type="nucleotide sequence ID" value="NZ_CP027665.1"/>
</dbReference>
<dbReference type="KEGG" id="thas:C6Y53_01995"/>
<proteinExistence type="predicted"/>
<dbReference type="Proteomes" id="UP000237655">
    <property type="component" value="Chromosome"/>
</dbReference>
<name>A0A2S0ML29_9RHOB</name>
<evidence type="ECO:0000313" key="2">
    <source>
        <dbReference type="Proteomes" id="UP000237655"/>
    </source>
</evidence>
<sequence length="129" mass="13436">MAYYHDDVYDHGLQALRDATTPILHICDPEPTTFAEATATYTLGNKTAPALTALAPRTGGGRKVDISTFTDGSVTANGTGKFWALVDANDNRLLAVADIAELEQQVLTSGNALALSSVVELGFGPAGSP</sequence>
<protein>
    <submittedName>
        <fullName evidence="1">Uncharacterized protein</fullName>
    </submittedName>
</protein>
<evidence type="ECO:0000313" key="1">
    <source>
        <dbReference type="EMBL" id="AVO36590.1"/>
    </source>
</evidence>
<organism evidence="1 2">
    <name type="scientific">Pukyongiella litopenaei</name>
    <dbReference type="NCBI Taxonomy" id="2605946"/>
    <lineage>
        <taxon>Bacteria</taxon>
        <taxon>Pseudomonadati</taxon>
        <taxon>Pseudomonadota</taxon>
        <taxon>Alphaproteobacteria</taxon>
        <taxon>Rhodobacterales</taxon>
        <taxon>Paracoccaceae</taxon>
        <taxon>Pukyongiella</taxon>
    </lineage>
</organism>
<keyword evidence="2" id="KW-1185">Reference proteome</keyword>
<reference evidence="2" key="1">
    <citation type="submission" date="2018-03" db="EMBL/GenBank/DDBJ databases">
        <title>Genomic analysis of the strain SH-1 isolated from shrimp intestine.</title>
        <authorList>
            <person name="Kim Y.-S."/>
            <person name="Kim S.-E."/>
            <person name="Kim K.-H."/>
        </authorList>
    </citation>
    <scope>NUCLEOTIDE SEQUENCE [LARGE SCALE GENOMIC DNA]</scope>
    <source>
        <strain evidence="2">SH-1</strain>
    </source>
</reference>
<gene>
    <name evidence="1" type="ORF">C6Y53_01995</name>
</gene>
<dbReference type="AlphaFoldDB" id="A0A2S0ML29"/>
<accession>A0A2S0ML29</accession>